<dbReference type="PANTHER" id="PTHR33175">
    <property type="entry name" value="DNA-BINDING PROTEIN HU"/>
    <property type="match status" value="1"/>
</dbReference>
<reference evidence="4" key="1">
    <citation type="journal article" date="2021" name="PeerJ">
        <title>Extensive microbial diversity within the chicken gut microbiome revealed by metagenomics and culture.</title>
        <authorList>
            <person name="Gilroy R."/>
            <person name="Ravi A."/>
            <person name="Getino M."/>
            <person name="Pursley I."/>
            <person name="Horton D.L."/>
            <person name="Alikhan N.F."/>
            <person name="Baker D."/>
            <person name="Gharbi K."/>
            <person name="Hall N."/>
            <person name="Watson M."/>
            <person name="Adriaenssens E.M."/>
            <person name="Foster-Nyarko E."/>
            <person name="Jarju S."/>
            <person name="Secka A."/>
            <person name="Antonio M."/>
            <person name="Oren A."/>
            <person name="Chaudhuri R.R."/>
            <person name="La Ragione R."/>
            <person name="Hildebrand F."/>
            <person name="Pallen M.J."/>
        </authorList>
    </citation>
    <scope>NUCLEOTIDE SEQUENCE</scope>
    <source>
        <strain evidence="4">14975</strain>
    </source>
</reference>
<evidence type="ECO:0000313" key="4">
    <source>
        <dbReference type="EMBL" id="HIX20512.1"/>
    </source>
</evidence>
<dbReference type="EMBL" id="DXFQ01000148">
    <property type="protein sequence ID" value="HIX20512.1"/>
    <property type="molecule type" value="Genomic_DNA"/>
</dbReference>
<dbReference type="AlphaFoldDB" id="A0A9D2AHT9"/>
<evidence type="ECO:0000256" key="3">
    <source>
        <dbReference type="RuleBase" id="RU003939"/>
    </source>
</evidence>
<name>A0A9D2AHT9_9BACT</name>
<evidence type="ECO:0000313" key="5">
    <source>
        <dbReference type="Proteomes" id="UP000823964"/>
    </source>
</evidence>
<dbReference type="PRINTS" id="PR01727">
    <property type="entry name" value="DNABINDINGHU"/>
</dbReference>
<dbReference type="InterPro" id="IPR000119">
    <property type="entry name" value="Hist_DNA-bd"/>
</dbReference>
<dbReference type="PANTHER" id="PTHR33175:SF2">
    <property type="entry name" value="INTEGRATION HOST FACTOR SUBUNIT ALPHA"/>
    <property type="match status" value="1"/>
</dbReference>
<dbReference type="Pfam" id="PF00216">
    <property type="entry name" value="Bac_DNA_binding"/>
    <property type="match status" value="1"/>
</dbReference>
<sequence length="101" mass="11199">MANTITKRELVNKICAETRNNLTQNDVLDVIQRAIEMITEALGNGDRVVLRNFGTFVVKEVKAKIGRNPKDPGKDVPIPARRVVKFKVGKNLREAAAKTEG</sequence>
<comment type="similarity">
    <text evidence="1 3">Belongs to the bacterial histone-like protein family.</text>
</comment>
<accession>A0A9D2AHT9</accession>
<dbReference type="GO" id="GO:0030527">
    <property type="term" value="F:structural constituent of chromatin"/>
    <property type="evidence" value="ECO:0007669"/>
    <property type="project" value="InterPro"/>
</dbReference>
<dbReference type="Proteomes" id="UP000823964">
    <property type="component" value="Unassembled WGS sequence"/>
</dbReference>
<dbReference type="InterPro" id="IPR010992">
    <property type="entry name" value="IHF-like_DNA-bd_dom_sf"/>
</dbReference>
<evidence type="ECO:0000256" key="2">
    <source>
        <dbReference type="ARBA" id="ARBA00023125"/>
    </source>
</evidence>
<proteinExistence type="inferred from homology"/>
<organism evidence="4 5">
    <name type="scientific">Candidatus Akkermansia intestinigallinarum</name>
    <dbReference type="NCBI Taxonomy" id="2838431"/>
    <lineage>
        <taxon>Bacteria</taxon>
        <taxon>Pseudomonadati</taxon>
        <taxon>Verrucomicrobiota</taxon>
        <taxon>Verrucomicrobiia</taxon>
        <taxon>Verrucomicrobiales</taxon>
        <taxon>Akkermansiaceae</taxon>
        <taxon>Akkermansia</taxon>
    </lineage>
</organism>
<evidence type="ECO:0000256" key="1">
    <source>
        <dbReference type="ARBA" id="ARBA00010529"/>
    </source>
</evidence>
<keyword evidence="2" id="KW-0238">DNA-binding</keyword>
<dbReference type="SMART" id="SM00411">
    <property type="entry name" value="BHL"/>
    <property type="match status" value="1"/>
</dbReference>
<dbReference type="GO" id="GO:0003677">
    <property type="term" value="F:DNA binding"/>
    <property type="evidence" value="ECO:0007669"/>
    <property type="project" value="UniProtKB-KW"/>
</dbReference>
<dbReference type="SUPFAM" id="SSF47729">
    <property type="entry name" value="IHF-like DNA-binding proteins"/>
    <property type="match status" value="1"/>
</dbReference>
<dbReference type="CDD" id="cd13836">
    <property type="entry name" value="IHF_B"/>
    <property type="match status" value="1"/>
</dbReference>
<protein>
    <submittedName>
        <fullName evidence="4">Integration host factor subunit beta</fullName>
    </submittedName>
</protein>
<dbReference type="GO" id="GO:0005829">
    <property type="term" value="C:cytosol"/>
    <property type="evidence" value="ECO:0007669"/>
    <property type="project" value="TreeGrafter"/>
</dbReference>
<reference evidence="4" key="2">
    <citation type="submission" date="2021-04" db="EMBL/GenBank/DDBJ databases">
        <authorList>
            <person name="Gilroy R."/>
        </authorList>
    </citation>
    <scope>NUCLEOTIDE SEQUENCE</scope>
    <source>
        <strain evidence="4">14975</strain>
    </source>
</reference>
<gene>
    <name evidence="4" type="ORF">H9862_07935</name>
</gene>
<comment type="caution">
    <text evidence="4">The sequence shown here is derived from an EMBL/GenBank/DDBJ whole genome shotgun (WGS) entry which is preliminary data.</text>
</comment>
<dbReference type="Gene3D" id="4.10.520.10">
    <property type="entry name" value="IHF-like DNA-binding proteins"/>
    <property type="match status" value="1"/>
</dbReference>